<organism evidence="4 5">
    <name type="scientific">Vespula germanica</name>
    <name type="common">German yellow jacket</name>
    <name type="synonym">Paravespula germanica</name>
    <dbReference type="NCBI Taxonomy" id="30212"/>
    <lineage>
        <taxon>Eukaryota</taxon>
        <taxon>Metazoa</taxon>
        <taxon>Ecdysozoa</taxon>
        <taxon>Arthropoda</taxon>
        <taxon>Hexapoda</taxon>
        <taxon>Insecta</taxon>
        <taxon>Pterygota</taxon>
        <taxon>Neoptera</taxon>
        <taxon>Endopterygota</taxon>
        <taxon>Hymenoptera</taxon>
        <taxon>Apocrita</taxon>
        <taxon>Aculeata</taxon>
        <taxon>Vespoidea</taxon>
        <taxon>Vespidae</taxon>
        <taxon>Vespinae</taxon>
        <taxon>Vespula</taxon>
    </lineage>
</organism>
<dbReference type="SUPFAM" id="SSF47923">
    <property type="entry name" value="Ypt/Rab-GAP domain of gyp1p"/>
    <property type="match status" value="2"/>
</dbReference>
<dbReference type="EMBL" id="JACSDZ010000007">
    <property type="protein sequence ID" value="KAF7399813.1"/>
    <property type="molecule type" value="Genomic_DNA"/>
</dbReference>
<feature type="compositionally biased region" description="Polar residues" evidence="2">
    <location>
        <begin position="1544"/>
        <end position="1556"/>
    </location>
</feature>
<dbReference type="Gene3D" id="1.10.472.80">
    <property type="entry name" value="Ypt/Rab-GAP domain of gyp1p, domain 3"/>
    <property type="match status" value="1"/>
</dbReference>
<protein>
    <recommendedName>
        <fullName evidence="1">TBC1 domain family member 30</fullName>
    </recommendedName>
</protein>
<feature type="region of interest" description="Disordered" evidence="2">
    <location>
        <begin position="1320"/>
        <end position="1396"/>
    </location>
</feature>
<evidence type="ECO:0000313" key="4">
    <source>
        <dbReference type="EMBL" id="KAF7399813.1"/>
    </source>
</evidence>
<dbReference type="Pfam" id="PF00566">
    <property type="entry name" value="RabGAP-TBC"/>
    <property type="match status" value="1"/>
</dbReference>
<feature type="compositionally biased region" description="Gly residues" evidence="2">
    <location>
        <begin position="1634"/>
        <end position="1656"/>
    </location>
</feature>
<dbReference type="FunFam" id="1.10.472.80:FF:000011">
    <property type="entry name" value="TBC1 domain family member 30"/>
    <property type="match status" value="1"/>
</dbReference>
<reference evidence="4" key="1">
    <citation type="journal article" date="2020" name="G3 (Bethesda)">
        <title>High-Quality Assemblies for Three Invasive Social Wasps from the &lt;i&gt;Vespula&lt;/i&gt; Genus.</title>
        <authorList>
            <person name="Harrop T.W.R."/>
            <person name="Guhlin J."/>
            <person name="McLaughlin G.M."/>
            <person name="Permina E."/>
            <person name="Stockwell P."/>
            <person name="Gilligan J."/>
            <person name="Le Lec M.F."/>
            <person name="Gruber M.A.M."/>
            <person name="Quinn O."/>
            <person name="Lovegrove M."/>
            <person name="Duncan E.J."/>
            <person name="Remnant E.J."/>
            <person name="Van Eeckhoven J."/>
            <person name="Graham B."/>
            <person name="Knapp R.A."/>
            <person name="Langford K.W."/>
            <person name="Kronenberg Z."/>
            <person name="Press M.O."/>
            <person name="Eacker S.M."/>
            <person name="Wilson-Rankin E.E."/>
            <person name="Purcell J."/>
            <person name="Lester P.J."/>
            <person name="Dearden P.K."/>
        </authorList>
    </citation>
    <scope>NUCLEOTIDE SEQUENCE</scope>
    <source>
        <strain evidence="4">Linc-1</strain>
    </source>
</reference>
<feature type="compositionally biased region" description="Basic and acidic residues" evidence="2">
    <location>
        <begin position="759"/>
        <end position="774"/>
    </location>
</feature>
<feature type="compositionally biased region" description="Polar residues" evidence="2">
    <location>
        <begin position="2421"/>
        <end position="2450"/>
    </location>
</feature>
<feature type="region of interest" description="Disordered" evidence="2">
    <location>
        <begin position="707"/>
        <end position="736"/>
    </location>
</feature>
<feature type="compositionally biased region" description="Polar residues" evidence="2">
    <location>
        <begin position="1488"/>
        <end position="1518"/>
    </location>
</feature>
<dbReference type="PANTHER" id="PTHR13399:SF4">
    <property type="entry name" value="TBC1 DOMAIN FAMILY MEMBER 30"/>
    <property type="match status" value="1"/>
</dbReference>
<feature type="compositionally biased region" description="Basic and acidic residues" evidence="2">
    <location>
        <begin position="1830"/>
        <end position="1839"/>
    </location>
</feature>
<proteinExistence type="predicted"/>
<dbReference type="SMART" id="SM00164">
    <property type="entry name" value="TBC"/>
    <property type="match status" value="1"/>
</dbReference>
<feature type="region of interest" description="Disordered" evidence="2">
    <location>
        <begin position="751"/>
        <end position="849"/>
    </location>
</feature>
<feature type="compositionally biased region" description="Basic and acidic residues" evidence="2">
    <location>
        <begin position="1420"/>
        <end position="1435"/>
    </location>
</feature>
<feature type="region of interest" description="Disordered" evidence="2">
    <location>
        <begin position="1416"/>
        <end position="1588"/>
    </location>
</feature>
<sequence>MNCKVMPLKNHSEISYRVKCVAVENERVFGDVFVTHRTRNIDYSPIGYPFSSIRKTKKRNLIEQRLEGPDFMELNKKLPIRRVSESVAPAIKRQIRRSKSIEGAPSNRRRFETIDVKNDNLRKSPKKYPAPLAIRDNKEEVRVCSLVDQLLLDIYGFPSGSRSESDSTASSSLRQHPQHQYLQKARLLLKSKTELQVSIKILYDHINHTGGLLVRQLRRKDYLIAKRDKQCDIITANLQAHSAKRIEDTKMRFSLTPQPGESGFQQWLDAMKMVARLPGGIPAEFRKRLWLTLAERHLEQRGVDWKQAEKVCFNEWSNPDDEELGIQIVKDLHRTGCSLFCGAAGRDNQAVLRRVLLGFARWNKSVGYCQGLNVLAALVLQVMDRAESSAVKVMIYLIEGVLPEGYFADNLRGLSVDMAVFRDLLRSRMPKLSKHLEILQSDAKDKATGSSYEPPLTNVFTMQWFLTLFCHCLPQDAVLRVWDLIFLEGDQVLLRTALAIWESLSDRIMTVTSADEFYSIMGVLTREMLEFTDTNNLIKNIVSLGPLHGVTGLREKHRYNITPWARKLSDDEDSDTEEDERLAVAAAMFSMAQRLKKGELLSGCLSRRTCLEQNDLMSKRVFVEHISSTVGAIQAMAPGNDRERLALDISTLKQQYAKLRERQRQAHIILSAACARQSMVPPATSQAMNHLLVGKNALVSGKNRSLGLSTATTPSKTRPVVLHGPRAPSKKDRQQVVTLHWKDTKRQKHKFGETAAEATKCKEKSIESPEETTHELASPKSGVVDSDSDSTSTELCDEPDRCSDVDSEELTSASDNYYVMASEEEKSGRVEGSSTSGNSPVRSPRDATVVSPRDVIGEESLDLAETSSIAKITDQIRRLSAEDDNNTMVPQASLKGEIKKDDCVDKRALLEVGQISKSSKCQDGVDERKECLGSFEDRDYFKFNYGESMTGYAPMRDKNEESVGRNDDEIGGTTTDLGSVTKAIALGAYDVGIAAGPSERNDIRAFLSKESIVIDTNVTSKYESPSLLISYDEKEERSDDRDKRFEPTLDSYKIEGSLNSYKPIDFKSSDTREKLEFTNVSYGSARSPSVDAEETDFQVSLASYKSLKSSDTSDKAFETSLDTYESLKSPNRRDQRVEASLRPYESLINSAETSNKRFGISLDSYKCPRSPDATNEKRFGTLSLDSYRSFKSSDANEKRLESSLDSFKKSVQSPETNDKPFQTSSSTYKPGAKSPEPKDDGFVERSTKTYANVFGQSPRKDISLDVTSSAGSLLSGQSFYTSKTYVVGHLPISPIIVDQKVNNPSRAAYNIAGDPVAATDTTVRNSDRSVERGKSSNVEGVKYYATDTTTRKRSPRTPDSSKSFSSGETMGPDSKASSLTVSPRTPVKSVSREFSADKSACSSISSDSKTLVLLSTTESDVARESPRLEGKKSSYERSSPSTPFSTDSLKYKSDSSPKLIVSSSSDSCSPSKMKSSERSFSSDLRSPISANSIKYTSNYGKRGQDNISDSSIDPSTAVSPFYPIAHPNRKTPSPYNVSRRRCSQDSAPDTSPEQRLSVSKDSGKCSSSARTNSDSGSSRIFESREENGISTKNSCLNVSERDRERNDRRVYEFGSNSIFYSNENEERSAKDNGGDGGGGDGGGGGGGGCGGDGDGGGGDDRSSEKDTVSQLPREQLNKHFMNLNFRHKDRSKFLERSSSSLDRRFADLKSSASTDELSASIVKKRSSDILEDMKHLEAKAFSDGPSESGILGKKNSYIWEDFKNLEARRQDNFSNSASSFSRHRLDVADVTEAYSLPPDARKSYVVRPKMSIDESIDSILKTVSRNKCNANDDGRGERRDEDEENDGRESKLGVWTKVKPRKRGNDGRRSSDRALKIIQENSAILQKILACQAKKRLPDLEEISKEITISPINEEISKIFSPILEKMGLNEHEINEELARINFKDFDDMTGTSVSEFDAKIHDELSKLSLIDETERANDLDVDEIVSQEYFDTREALIDRKINEELSKLLANYEEEPRLSVATLEKGSSSQNVSDTEGLDLTSISTNVFSYKSSNDSIETRSEQGSLQETSIQPERYPQYGQPALPYSSSSYVRDLSPKSDIDIYRELEKLDKISSAQVIPDTPLDVSPKILSPVAVAYVTNVSPYTSDVSTPIRYSPKTMPTFDASPLKASYDPYKSFDFKSDLSPRRVPNDPYTPRPYDDALHSNFEYFDRESTVCTNSLYDVRPKSPILTKESLEFRVRYDNESPARNLTDESFVLPSEAKQRATRKSVLYFGDRSNEIVGTNESTAGNESRTLDAIASSFIDYSAESSNVLRRSYDPPSSPMINYIRDKNTEYDRALSGMVGNESNVGTYLRDYHPALSPNRRFDQPFPPVVNYLPSKLSPGIVDETKRPVSHPDFPEKITITSEYTEPPARGSSCYKKSSLSLANIGRSSKNGEDSLNVTPSPKGQFSPFPVKNTSKKPKDLALKLGLYSPKNSPSGPLRRS</sequence>
<gene>
    <name evidence="4" type="ORF">HZH68_008405</name>
</gene>
<feature type="compositionally biased region" description="Low complexity" evidence="2">
    <location>
        <begin position="1557"/>
        <end position="1568"/>
    </location>
</feature>
<feature type="compositionally biased region" description="Polar residues" evidence="2">
    <location>
        <begin position="1209"/>
        <end position="1228"/>
    </location>
</feature>
<feature type="region of interest" description="Disordered" evidence="2">
    <location>
        <begin position="1826"/>
        <end position="1852"/>
    </location>
</feature>
<dbReference type="PANTHER" id="PTHR13399">
    <property type="entry name" value="TRANSLOCON-ASSOCIATED PROTEIN TRAP , GAMMA SUBUNIT"/>
    <property type="match status" value="1"/>
</dbReference>
<feature type="region of interest" description="Disordered" evidence="2">
    <location>
        <begin position="952"/>
        <end position="971"/>
    </location>
</feature>
<dbReference type="Gene3D" id="1.10.8.270">
    <property type="entry name" value="putative rabgap domain of human tbc1 domain family member 14 like domains"/>
    <property type="match status" value="1"/>
</dbReference>
<feature type="region of interest" description="Disordered" evidence="2">
    <location>
        <begin position="2386"/>
        <end position="2487"/>
    </location>
</feature>
<feature type="compositionally biased region" description="Polar residues" evidence="2">
    <location>
        <begin position="1569"/>
        <end position="1580"/>
    </location>
</feature>
<feature type="compositionally biased region" description="Polar residues" evidence="2">
    <location>
        <begin position="832"/>
        <end position="841"/>
    </location>
</feature>
<dbReference type="InterPro" id="IPR035969">
    <property type="entry name" value="Rab-GAP_TBC_sf"/>
</dbReference>
<feature type="region of interest" description="Disordered" evidence="2">
    <location>
        <begin position="1622"/>
        <end position="1682"/>
    </location>
</feature>
<dbReference type="PROSITE" id="PS50086">
    <property type="entry name" value="TBC_RABGAP"/>
    <property type="match status" value="1"/>
</dbReference>
<feature type="compositionally biased region" description="Polar residues" evidence="2">
    <location>
        <begin position="2054"/>
        <end position="2073"/>
    </location>
</feature>
<dbReference type="InterPro" id="IPR032738">
    <property type="entry name" value="Tbc1d30_C"/>
</dbReference>
<dbReference type="Pfam" id="PF15733">
    <property type="entry name" value="DUF4682"/>
    <property type="match status" value="1"/>
</dbReference>
<name>A0A834NA23_VESGE</name>
<keyword evidence="5" id="KW-1185">Reference proteome</keyword>
<feature type="region of interest" description="Disordered" evidence="2">
    <location>
        <begin position="2054"/>
        <end position="2081"/>
    </location>
</feature>
<evidence type="ECO:0000313" key="5">
    <source>
        <dbReference type="Proteomes" id="UP000617340"/>
    </source>
</evidence>
<feature type="compositionally biased region" description="Basic and acidic residues" evidence="2">
    <location>
        <begin position="955"/>
        <end position="968"/>
    </location>
</feature>
<feature type="compositionally biased region" description="Basic and acidic residues" evidence="2">
    <location>
        <begin position="1235"/>
        <end position="1244"/>
    </location>
</feature>
<feature type="compositionally biased region" description="Low complexity" evidence="2">
    <location>
        <begin position="1458"/>
        <end position="1486"/>
    </location>
</feature>
<comment type="caution">
    <text evidence="4">The sequence shown here is derived from an EMBL/GenBank/DDBJ whole genome shotgun (WGS) entry which is preliminary data.</text>
</comment>
<feature type="region of interest" description="Disordered" evidence="2">
    <location>
        <begin position="1205"/>
        <end position="1244"/>
    </location>
</feature>
<feature type="compositionally biased region" description="Polar residues" evidence="2">
    <location>
        <begin position="707"/>
        <end position="716"/>
    </location>
</feature>
<feature type="compositionally biased region" description="Polar residues" evidence="2">
    <location>
        <begin position="1436"/>
        <end position="1448"/>
    </location>
</feature>
<dbReference type="GO" id="GO:0005783">
    <property type="term" value="C:endoplasmic reticulum"/>
    <property type="evidence" value="ECO:0007669"/>
    <property type="project" value="TreeGrafter"/>
</dbReference>
<feature type="compositionally biased region" description="Basic and acidic residues" evidence="2">
    <location>
        <begin position="1325"/>
        <end position="1334"/>
    </location>
</feature>
<dbReference type="InterPro" id="IPR000195">
    <property type="entry name" value="Rab-GAP-TBC_dom"/>
</dbReference>
<dbReference type="Proteomes" id="UP000617340">
    <property type="component" value="Unassembled WGS sequence"/>
</dbReference>
<evidence type="ECO:0000256" key="2">
    <source>
        <dbReference type="SAM" id="MobiDB-lite"/>
    </source>
</evidence>
<evidence type="ECO:0000256" key="1">
    <source>
        <dbReference type="ARBA" id="ARBA00067508"/>
    </source>
</evidence>
<feature type="compositionally biased region" description="Polar residues" evidence="2">
    <location>
        <begin position="1357"/>
        <end position="1368"/>
    </location>
</feature>
<feature type="compositionally biased region" description="Basic and acidic residues" evidence="2">
    <location>
        <begin position="1624"/>
        <end position="1633"/>
    </location>
</feature>
<evidence type="ECO:0000259" key="3">
    <source>
        <dbReference type="PROSITE" id="PS50086"/>
    </source>
</evidence>
<feature type="compositionally biased region" description="Basic and acidic residues" evidence="2">
    <location>
        <begin position="1658"/>
        <end position="1667"/>
    </location>
</feature>
<dbReference type="FunFam" id="1.10.8.270:FF:000009">
    <property type="entry name" value="TBC1 domain family member 30"/>
    <property type="match status" value="1"/>
</dbReference>
<accession>A0A834NA23</accession>
<feature type="domain" description="Rab-GAP TBC" evidence="3">
    <location>
        <begin position="280"/>
        <end position="489"/>
    </location>
</feature>